<dbReference type="AlphaFoldDB" id="C8VY77"/>
<accession>C8VY77</accession>
<gene>
    <name evidence="1" type="ordered locus">Dtox_4021</name>
</gene>
<name>C8VY77_DESAS</name>
<reference evidence="1 2" key="1">
    <citation type="journal article" date="2009" name="Stand. Genomic Sci.">
        <title>Complete genome sequence of Desulfotomaculum acetoxidans type strain (5575).</title>
        <authorList>
            <person name="Spring S."/>
            <person name="Lapidus A."/>
            <person name="Schroder M."/>
            <person name="Gleim D."/>
            <person name="Sims D."/>
            <person name="Meincke L."/>
            <person name="Glavina Del Rio T."/>
            <person name="Tice H."/>
            <person name="Copeland A."/>
            <person name="Cheng J.F."/>
            <person name="Lucas S."/>
            <person name="Chen F."/>
            <person name="Nolan M."/>
            <person name="Bruce D."/>
            <person name="Goodwin L."/>
            <person name="Pitluck S."/>
            <person name="Ivanova N."/>
            <person name="Mavromatis K."/>
            <person name="Mikhailova N."/>
            <person name="Pati A."/>
            <person name="Chen A."/>
            <person name="Palaniappan K."/>
            <person name="Land M."/>
            <person name="Hauser L."/>
            <person name="Chang Y.J."/>
            <person name="Jeffries C.D."/>
            <person name="Chain P."/>
            <person name="Saunders E."/>
            <person name="Brettin T."/>
            <person name="Detter J.C."/>
            <person name="Goker M."/>
            <person name="Bristow J."/>
            <person name="Eisen J.A."/>
            <person name="Markowitz V."/>
            <person name="Hugenholtz P."/>
            <person name="Kyrpides N.C."/>
            <person name="Klenk H.P."/>
            <person name="Han C."/>
        </authorList>
    </citation>
    <scope>NUCLEOTIDE SEQUENCE [LARGE SCALE GENOMIC DNA]</scope>
    <source>
        <strain evidence="2">ATCC 49208 / DSM 771 / VKM B-1644</strain>
    </source>
</reference>
<evidence type="ECO:0000313" key="2">
    <source>
        <dbReference type="Proteomes" id="UP000002217"/>
    </source>
</evidence>
<evidence type="ECO:0000313" key="1">
    <source>
        <dbReference type="EMBL" id="ACV64706.1"/>
    </source>
</evidence>
<dbReference type="KEGG" id="dae:Dtox_4021"/>
<keyword evidence="2" id="KW-1185">Reference proteome</keyword>
<sequence>MQVEAPNHRKLLWSKAMVVSVTEKAKHDFVR</sequence>
<dbReference type="EMBL" id="CP001720">
    <property type="protein sequence ID" value="ACV64706.1"/>
    <property type="molecule type" value="Genomic_DNA"/>
</dbReference>
<dbReference type="HOGENOM" id="CLU_3396156_0_0_9"/>
<proteinExistence type="predicted"/>
<dbReference type="Proteomes" id="UP000002217">
    <property type="component" value="Chromosome"/>
</dbReference>
<protein>
    <submittedName>
        <fullName evidence="1">Uncharacterized protein</fullName>
    </submittedName>
</protein>
<organism evidence="1 2">
    <name type="scientific">Desulfofarcimen acetoxidans (strain ATCC 49208 / DSM 771 / KCTC 5769 / VKM B-1644 / 5575)</name>
    <name type="common">Desulfotomaculum acetoxidans</name>
    <dbReference type="NCBI Taxonomy" id="485916"/>
    <lineage>
        <taxon>Bacteria</taxon>
        <taxon>Bacillati</taxon>
        <taxon>Bacillota</taxon>
        <taxon>Clostridia</taxon>
        <taxon>Eubacteriales</taxon>
        <taxon>Peptococcaceae</taxon>
        <taxon>Desulfofarcimen</taxon>
    </lineage>
</organism>